<evidence type="ECO:0000313" key="3">
    <source>
        <dbReference type="EMBL" id="MCO1336666.1"/>
    </source>
</evidence>
<dbReference type="RefSeq" id="WP_252472481.1">
    <property type="nucleotide sequence ID" value="NZ_JALBWM010000172.1"/>
</dbReference>
<proteinExistence type="predicted"/>
<comment type="caution">
    <text evidence="3">The sequence shown here is derived from an EMBL/GenBank/DDBJ whole genome shotgun (WGS) entry which is preliminary data.</text>
</comment>
<evidence type="ECO:0000256" key="1">
    <source>
        <dbReference type="SAM" id="MobiDB-lite"/>
    </source>
</evidence>
<name>A0A9X2EVF3_9GAMM</name>
<dbReference type="Pfam" id="PF25164">
    <property type="entry name" value="CoiA_N"/>
    <property type="match status" value="1"/>
</dbReference>
<feature type="region of interest" description="Disordered" evidence="1">
    <location>
        <begin position="249"/>
        <end position="288"/>
    </location>
</feature>
<feature type="domain" description="Competence protein CoiA-like N-terminal" evidence="2">
    <location>
        <begin position="28"/>
        <end position="56"/>
    </location>
</feature>
<sequence length="350" mass="40129">MSTLIPFAINRESGELCGVEDVPRGRSCNCVCPSCGQSVVARRGEKVEWHFAHDSRAEVVAEKECDLSFESVCAQMLRQMLLSLKNEPLALPDYIGTVELVRNGKPFEKLTWITRASNPVVSEYKEFSIPYTLIAAIQNHELLLDITHRERVAISLDDYPGKVSGHLEFDVSDYLSSLEIKGPRGITYKAAMRRWVTEEVLAKRWLNHKRKERKLDKLREELNESLDNEIAHSKNMLHEQRRISRNANNSIGAHRHQRVSPPKVPSDKYTHEAMRRRVQEEERKEKESRRRLLEGEWPNTQSYCPVCKYKLVAQKCSSCSPNEYTRTMCHDCGGARTVKTCLNCGVSAKK</sequence>
<feature type="compositionally biased region" description="Basic and acidic residues" evidence="1">
    <location>
        <begin position="265"/>
        <end position="288"/>
    </location>
</feature>
<dbReference type="InterPro" id="IPR057253">
    <property type="entry name" value="CoiA-like_N"/>
</dbReference>
<protein>
    <recommendedName>
        <fullName evidence="2">Competence protein CoiA-like N-terminal domain-containing protein</fullName>
    </recommendedName>
</protein>
<evidence type="ECO:0000259" key="2">
    <source>
        <dbReference type="Pfam" id="PF25164"/>
    </source>
</evidence>
<gene>
    <name evidence="3" type="ORF">MO867_20275</name>
</gene>
<accession>A0A9X2EVF3</accession>
<dbReference type="AlphaFoldDB" id="A0A9X2EVF3"/>
<reference evidence="3" key="1">
    <citation type="journal article" date="2022" name="Arch. Microbiol.">
        <title>Microbulbifer okhotskensis sp. nov., isolated from a deep bottom sediment of the Okhotsk Sea.</title>
        <authorList>
            <person name="Romanenko L."/>
            <person name="Kurilenko V."/>
            <person name="Otstavnykh N."/>
            <person name="Velansky P."/>
            <person name="Isaeva M."/>
            <person name="Mikhailov V."/>
        </authorList>
    </citation>
    <scope>NUCLEOTIDE SEQUENCE</scope>
    <source>
        <strain evidence="3">OS29</strain>
    </source>
</reference>
<evidence type="ECO:0000313" key="4">
    <source>
        <dbReference type="Proteomes" id="UP001139028"/>
    </source>
</evidence>
<dbReference type="Proteomes" id="UP001139028">
    <property type="component" value="Unassembled WGS sequence"/>
</dbReference>
<dbReference type="EMBL" id="JALBWM010000172">
    <property type="protein sequence ID" value="MCO1336666.1"/>
    <property type="molecule type" value="Genomic_DNA"/>
</dbReference>
<organism evidence="3 4">
    <name type="scientific">Microbulbifer okhotskensis</name>
    <dbReference type="NCBI Taxonomy" id="2926617"/>
    <lineage>
        <taxon>Bacteria</taxon>
        <taxon>Pseudomonadati</taxon>
        <taxon>Pseudomonadota</taxon>
        <taxon>Gammaproteobacteria</taxon>
        <taxon>Cellvibrionales</taxon>
        <taxon>Microbulbiferaceae</taxon>
        <taxon>Microbulbifer</taxon>
    </lineage>
</organism>
<keyword evidence="4" id="KW-1185">Reference proteome</keyword>